<dbReference type="PROSITE" id="PS51459">
    <property type="entry name" value="FIDO"/>
    <property type="match status" value="1"/>
</dbReference>
<reference evidence="3" key="1">
    <citation type="journal article" date="2019" name="Int. J. Syst. Evol. Microbiol.">
        <title>The Global Catalogue of Microorganisms (GCM) 10K type strain sequencing project: providing services to taxonomists for standard genome sequencing and annotation.</title>
        <authorList>
            <consortium name="The Broad Institute Genomics Platform"/>
            <consortium name="The Broad Institute Genome Sequencing Center for Infectious Disease"/>
            <person name="Wu L."/>
            <person name="Ma J."/>
        </authorList>
    </citation>
    <scope>NUCLEOTIDE SEQUENCE [LARGE SCALE GENOMIC DNA]</scope>
    <source>
        <strain evidence="3">CGMCC 4.1469</strain>
    </source>
</reference>
<proteinExistence type="predicted"/>
<organism evidence="2 3">
    <name type="scientific">Prosthecobacter fluviatilis</name>
    <dbReference type="NCBI Taxonomy" id="445931"/>
    <lineage>
        <taxon>Bacteria</taxon>
        <taxon>Pseudomonadati</taxon>
        <taxon>Verrucomicrobiota</taxon>
        <taxon>Verrucomicrobiia</taxon>
        <taxon>Verrucomicrobiales</taxon>
        <taxon>Verrucomicrobiaceae</taxon>
        <taxon>Prosthecobacter</taxon>
    </lineage>
</organism>
<evidence type="ECO:0000259" key="1">
    <source>
        <dbReference type="PROSITE" id="PS51459"/>
    </source>
</evidence>
<dbReference type="PANTHER" id="PTHR39426:SF1">
    <property type="entry name" value="HOMOLOGY TO DEATH-ON-CURING PROTEIN OF PHAGE P1"/>
    <property type="match status" value="1"/>
</dbReference>
<name>A0ABW0KY86_9BACT</name>
<sequence>MSPAILHPTLETALAIHAEILAAQGGSPGLQSRALLESALAAPLALQSGPSSNQDPVEIAAAYLFYLGRNDAFVEGGQRFALAVCLVFLSENGFLKTEELDANAWENLTREAASGILRREEVTQKMRELLAWATG</sequence>
<accession>A0ABW0KY86</accession>
<dbReference type="PANTHER" id="PTHR39426">
    <property type="entry name" value="HOMOLOGY TO DEATH-ON-CURING PROTEIN OF PHAGE P1"/>
    <property type="match status" value="1"/>
</dbReference>
<protein>
    <submittedName>
        <fullName evidence="2">Type II toxin-antitoxin system death-on-curing family toxin</fullName>
    </submittedName>
</protein>
<gene>
    <name evidence="2" type="ORF">ACFQDI_24260</name>
</gene>
<evidence type="ECO:0000313" key="3">
    <source>
        <dbReference type="Proteomes" id="UP001596052"/>
    </source>
</evidence>
<dbReference type="RefSeq" id="WP_377171910.1">
    <property type="nucleotide sequence ID" value="NZ_JBHSMQ010000015.1"/>
</dbReference>
<keyword evidence="3" id="KW-1185">Reference proteome</keyword>
<comment type="caution">
    <text evidence="2">The sequence shown here is derived from an EMBL/GenBank/DDBJ whole genome shotgun (WGS) entry which is preliminary data.</text>
</comment>
<dbReference type="Gene3D" id="1.20.120.1870">
    <property type="entry name" value="Fic/DOC protein, Fido domain"/>
    <property type="match status" value="1"/>
</dbReference>
<dbReference type="EMBL" id="JBHSMQ010000015">
    <property type="protein sequence ID" value="MFC5458006.1"/>
    <property type="molecule type" value="Genomic_DNA"/>
</dbReference>
<dbReference type="Pfam" id="PF02661">
    <property type="entry name" value="Fic"/>
    <property type="match status" value="1"/>
</dbReference>
<feature type="domain" description="Fido" evidence="1">
    <location>
        <begin position="8"/>
        <end position="128"/>
    </location>
</feature>
<dbReference type="InterPro" id="IPR053737">
    <property type="entry name" value="Type_II_TA_Toxin"/>
</dbReference>
<dbReference type="InterPro" id="IPR003812">
    <property type="entry name" value="Fido"/>
</dbReference>
<evidence type="ECO:0000313" key="2">
    <source>
        <dbReference type="EMBL" id="MFC5458006.1"/>
    </source>
</evidence>
<dbReference type="InterPro" id="IPR006440">
    <property type="entry name" value="Doc"/>
</dbReference>
<dbReference type="Proteomes" id="UP001596052">
    <property type="component" value="Unassembled WGS sequence"/>
</dbReference>